<sequence>MGVSLPVLLTRHAGTKNLSEFLSLADGREESQSVFKLKVILKSCSTAELKSDFALDTCDFHITAFAFRTLPAC</sequence>
<dbReference type="EMBL" id="AZBU02000010">
    <property type="protein sequence ID" value="TKR62577.1"/>
    <property type="molecule type" value="Genomic_DNA"/>
</dbReference>
<evidence type="ECO:0000313" key="1">
    <source>
        <dbReference type="EMBL" id="TKR62577.1"/>
    </source>
</evidence>
<proteinExistence type="predicted"/>
<dbReference type="AlphaFoldDB" id="A0A4U5M1N3"/>
<evidence type="ECO:0000313" key="2">
    <source>
        <dbReference type="Proteomes" id="UP000298663"/>
    </source>
</evidence>
<comment type="caution">
    <text evidence="1">The sequence shown here is derived from an EMBL/GenBank/DDBJ whole genome shotgun (WGS) entry which is preliminary data.</text>
</comment>
<reference evidence="1 2" key="1">
    <citation type="journal article" date="2015" name="Genome Biol.">
        <title>Comparative genomics of Steinernema reveals deeply conserved gene regulatory networks.</title>
        <authorList>
            <person name="Dillman A.R."/>
            <person name="Macchietto M."/>
            <person name="Porter C.F."/>
            <person name="Rogers A."/>
            <person name="Williams B."/>
            <person name="Antoshechkin I."/>
            <person name="Lee M.M."/>
            <person name="Goodwin Z."/>
            <person name="Lu X."/>
            <person name="Lewis E.E."/>
            <person name="Goodrich-Blair H."/>
            <person name="Stock S.P."/>
            <person name="Adams B.J."/>
            <person name="Sternberg P.W."/>
            <person name="Mortazavi A."/>
        </authorList>
    </citation>
    <scope>NUCLEOTIDE SEQUENCE [LARGE SCALE GENOMIC DNA]</scope>
    <source>
        <strain evidence="1 2">ALL</strain>
    </source>
</reference>
<accession>A0A4U5M1N3</accession>
<reference evidence="1 2" key="2">
    <citation type="journal article" date="2019" name="G3 (Bethesda)">
        <title>Hybrid Assembly of the Genome of the Entomopathogenic Nematode Steinernema carpocapsae Identifies the X-Chromosome.</title>
        <authorList>
            <person name="Serra L."/>
            <person name="Macchietto M."/>
            <person name="Macias-Munoz A."/>
            <person name="McGill C.J."/>
            <person name="Rodriguez I.M."/>
            <person name="Rodriguez B."/>
            <person name="Murad R."/>
            <person name="Mortazavi A."/>
        </authorList>
    </citation>
    <scope>NUCLEOTIDE SEQUENCE [LARGE SCALE GENOMIC DNA]</scope>
    <source>
        <strain evidence="1 2">ALL</strain>
    </source>
</reference>
<organism evidence="1 2">
    <name type="scientific">Steinernema carpocapsae</name>
    <name type="common">Entomopathogenic nematode</name>
    <dbReference type="NCBI Taxonomy" id="34508"/>
    <lineage>
        <taxon>Eukaryota</taxon>
        <taxon>Metazoa</taxon>
        <taxon>Ecdysozoa</taxon>
        <taxon>Nematoda</taxon>
        <taxon>Chromadorea</taxon>
        <taxon>Rhabditida</taxon>
        <taxon>Tylenchina</taxon>
        <taxon>Panagrolaimomorpha</taxon>
        <taxon>Strongyloidoidea</taxon>
        <taxon>Steinernematidae</taxon>
        <taxon>Steinernema</taxon>
    </lineage>
</organism>
<dbReference type="Proteomes" id="UP000298663">
    <property type="component" value="Unassembled WGS sequence"/>
</dbReference>
<name>A0A4U5M1N3_STECR</name>
<gene>
    <name evidence="1" type="ORF">L596_026511</name>
</gene>
<keyword evidence="2" id="KW-1185">Reference proteome</keyword>
<protein>
    <submittedName>
        <fullName evidence="1">Uncharacterized protein</fullName>
    </submittedName>
</protein>